<dbReference type="RefSeq" id="WP_152298533.1">
    <property type="nucleotide sequence ID" value="NZ_CP041166.1"/>
</dbReference>
<gene>
    <name evidence="5" type="ORF">FJR47_00425</name>
</gene>
<evidence type="ECO:0000313" key="5">
    <source>
        <dbReference type="EMBL" id="QFR42462.1"/>
    </source>
</evidence>
<keyword evidence="1" id="KW-0479">Metal-binding</keyword>
<keyword evidence="6" id="KW-1185">Reference proteome</keyword>
<proteinExistence type="predicted"/>
<dbReference type="InterPro" id="IPR017900">
    <property type="entry name" value="4Fe4S_Fe_S_CS"/>
</dbReference>
<evidence type="ECO:0000259" key="4">
    <source>
        <dbReference type="PROSITE" id="PS51379"/>
    </source>
</evidence>
<dbReference type="CDD" id="cd03110">
    <property type="entry name" value="SIMIBI_bact_arch"/>
    <property type="match status" value="1"/>
</dbReference>
<evidence type="ECO:0000313" key="6">
    <source>
        <dbReference type="Proteomes" id="UP000326061"/>
    </source>
</evidence>
<evidence type="ECO:0000256" key="1">
    <source>
        <dbReference type="ARBA" id="ARBA00022723"/>
    </source>
</evidence>
<dbReference type="InterPro" id="IPR027417">
    <property type="entry name" value="P-loop_NTPase"/>
</dbReference>
<dbReference type="PANTHER" id="PTHR43534:SF1">
    <property type="entry name" value="4FE-4S CLUSTER CONTAINING PARA FAMILY ATPASE PROTEIN"/>
    <property type="match status" value="1"/>
</dbReference>
<dbReference type="Gene3D" id="3.40.50.300">
    <property type="entry name" value="P-loop containing nucleotide triphosphate hydrolases"/>
    <property type="match status" value="1"/>
</dbReference>
<dbReference type="Pfam" id="PF14697">
    <property type="entry name" value="Fer4_21"/>
    <property type="match status" value="1"/>
</dbReference>
<dbReference type="GO" id="GO:0051536">
    <property type="term" value="F:iron-sulfur cluster binding"/>
    <property type="evidence" value="ECO:0007669"/>
    <property type="project" value="UniProtKB-KW"/>
</dbReference>
<evidence type="ECO:0000256" key="3">
    <source>
        <dbReference type="ARBA" id="ARBA00023014"/>
    </source>
</evidence>
<dbReference type="Proteomes" id="UP000326061">
    <property type="component" value="Chromosome"/>
</dbReference>
<dbReference type="PROSITE" id="PS51379">
    <property type="entry name" value="4FE4S_FER_2"/>
    <property type="match status" value="2"/>
</dbReference>
<dbReference type="InterPro" id="IPR017896">
    <property type="entry name" value="4Fe4S_Fe-S-bd"/>
</dbReference>
<dbReference type="SUPFAM" id="SSF52540">
    <property type="entry name" value="P-loop containing nucleoside triphosphate hydrolases"/>
    <property type="match status" value="1"/>
</dbReference>
<accession>A0AAJ4A227</accession>
<dbReference type="PANTHER" id="PTHR43534">
    <property type="entry name" value="MIND SUPERFAMILY P-LOOP ATPASE CONTAINING AN INSERTED FERREDOXIN DOMAIN"/>
    <property type="match status" value="1"/>
</dbReference>
<keyword evidence="2" id="KW-0408">Iron</keyword>
<feature type="domain" description="4Fe-4S ferredoxin-type" evidence="4">
    <location>
        <begin position="60"/>
        <end position="89"/>
    </location>
</feature>
<evidence type="ECO:0000256" key="2">
    <source>
        <dbReference type="ARBA" id="ARBA00023004"/>
    </source>
</evidence>
<keyword evidence="3" id="KW-0411">Iron-sulfur</keyword>
<sequence>MKEVVIISGKGGTGKTSFAASFAYLEKENAVIADCDVDAANMHLLLEADFRYQEDFYSGEIAVIDEENCINCGECKEVCRFDAIHVIDDQHRVDPISCEGCWYCSRVCPVEAIDMKTQKVGDFYLSMTKAQSEMVHAKLGFAAENSGKLVAKVKNEAKKLTLANKKEFLIVDGSPGVGCPVISSLSGADLALLVTEATVSGLHDLKRVYKLVKSFNIEAACIINKYDLNIDVTKEIEAFLEEEDITLITKIAYDETFAKALSQAKTIIEYGDSSLKTEIEKSWQYIKNILRS</sequence>
<dbReference type="EMBL" id="CP041166">
    <property type="protein sequence ID" value="QFR42462.1"/>
    <property type="molecule type" value="Genomic_DNA"/>
</dbReference>
<reference evidence="6" key="1">
    <citation type="submission" date="2019-06" db="EMBL/GenBank/DDBJ databases">
        <title>Sulfurimonas gotlandica sp. nov., a chemoautotrophic and psychrotolerant epsilonproteobacterium isolated from a pelagic redoxcline, and an emended description of the genus Sulfurimonas.</title>
        <authorList>
            <person name="Wang S."/>
            <person name="Jiang L."/>
            <person name="Shao Z."/>
        </authorList>
    </citation>
    <scope>NUCLEOTIDE SEQUENCE [LARGE SCALE GENOMIC DNA]</scope>
    <source>
        <strain evidence="6">1-1N</strain>
    </source>
</reference>
<dbReference type="KEGG" id="suln:FJR47_00425"/>
<dbReference type="GO" id="GO:0046872">
    <property type="term" value="F:metal ion binding"/>
    <property type="evidence" value="ECO:0007669"/>
    <property type="project" value="UniProtKB-KW"/>
</dbReference>
<feature type="domain" description="4Fe-4S ferredoxin-type" evidence="4">
    <location>
        <begin position="92"/>
        <end position="118"/>
    </location>
</feature>
<protein>
    <submittedName>
        <fullName evidence="5">(4Fe-4S)-binding protein</fullName>
    </submittedName>
</protein>
<dbReference type="AlphaFoldDB" id="A0AAJ4A227"/>
<name>A0AAJ4A227_9BACT</name>
<dbReference type="PROSITE" id="PS00198">
    <property type="entry name" value="4FE4S_FER_1"/>
    <property type="match status" value="1"/>
</dbReference>
<dbReference type="Gene3D" id="3.30.70.20">
    <property type="match status" value="1"/>
</dbReference>
<organism evidence="5 6">
    <name type="scientific">Sulfurimonas xiamenensis</name>
    <dbReference type="NCBI Taxonomy" id="2590021"/>
    <lineage>
        <taxon>Bacteria</taxon>
        <taxon>Pseudomonadati</taxon>
        <taxon>Campylobacterota</taxon>
        <taxon>Epsilonproteobacteria</taxon>
        <taxon>Campylobacterales</taxon>
        <taxon>Sulfurimonadaceae</taxon>
        <taxon>Sulfurimonas</taxon>
    </lineage>
</organism>